<evidence type="ECO:0000313" key="2">
    <source>
        <dbReference type="EMBL" id="RPE71734.1"/>
    </source>
</evidence>
<dbReference type="RefSeq" id="WP_123791925.1">
    <property type="nucleotide sequence ID" value="NZ_RKQK01000001.1"/>
</dbReference>
<gene>
    <name evidence="2" type="ORF">EDD53_0861</name>
</gene>
<feature type="transmembrane region" description="Helical" evidence="1">
    <location>
        <begin position="16"/>
        <end position="37"/>
    </location>
</feature>
<proteinExistence type="predicted"/>
<feature type="transmembrane region" description="Helical" evidence="1">
    <location>
        <begin position="113"/>
        <end position="131"/>
    </location>
</feature>
<feature type="transmembrane region" description="Helical" evidence="1">
    <location>
        <begin position="213"/>
        <end position="232"/>
    </location>
</feature>
<keyword evidence="3" id="KW-1185">Reference proteome</keyword>
<accession>A0A3N4VFM7</accession>
<dbReference type="EMBL" id="RKQK01000001">
    <property type="protein sequence ID" value="RPE71734.1"/>
    <property type="molecule type" value="Genomic_DNA"/>
</dbReference>
<feature type="transmembrane region" description="Helical" evidence="1">
    <location>
        <begin position="82"/>
        <end position="101"/>
    </location>
</feature>
<protein>
    <submittedName>
        <fullName evidence="2">Uncharacterized protein</fullName>
    </submittedName>
</protein>
<keyword evidence="1" id="KW-0812">Transmembrane</keyword>
<evidence type="ECO:0000256" key="1">
    <source>
        <dbReference type="SAM" id="Phobius"/>
    </source>
</evidence>
<comment type="caution">
    <text evidence="2">The sequence shown here is derived from an EMBL/GenBank/DDBJ whole genome shotgun (WGS) entry which is preliminary data.</text>
</comment>
<keyword evidence="1" id="KW-0472">Membrane</keyword>
<dbReference type="AlphaFoldDB" id="A0A3N4VFM7"/>
<dbReference type="Proteomes" id="UP000269689">
    <property type="component" value="Unassembled WGS sequence"/>
</dbReference>
<keyword evidence="1" id="KW-1133">Transmembrane helix</keyword>
<reference evidence="2 3" key="1">
    <citation type="submission" date="2018-11" db="EMBL/GenBank/DDBJ databases">
        <title>Genomic Encyclopedia of Type Strains, Phase IV (KMG-IV): sequencing the most valuable type-strain genomes for metagenomic binning, comparative biology and taxonomic classification.</title>
        <authorList>
            <person name="Goeker M."/>
        </authorList>
    </citation>
    <scope>NUCLEOTIDE SEQUENCE [LARGE SCALE GENOMIC DNA]</scope>
    <source>
        <strain evidence="2 3">DSM 104731</strain>
    </source>
</reference>
<organism evidence="2 3">
    <name type="scientific">Pacificibacter maritimus</name>
    <dbReference type="NCBI Taxonomy" id="762213"/>
    <lineage>
        <taxon>Bacteria</taxon>
        <taxon>Pseudomonadati</taxon>
        <taxon>Pseudomonadota</taxon>
        <taxon>Alphaproteobacteria</taxon>
        <taxon>Rhodobacterales</taxon>
        <taxon>Roseobacteraceae</taxon>
        <taxon>Pacificibacter</taxon>
    </lineage>
</organism>
<evidence type="ECO:0000313" key="3">
    <source>
        <dbReference type="Proteomes" id="UP000269689"/>
    </source>
</evidence>
<feature type="transmembrane region" description="Helical" evidence="1">
    <location>
        <begin position="49"/>
        <end position="70"/>
    </location>
</feature>
<feature type="transmembrane region" description="Helical" evidence="1">
    <location>
        <begin position="183"/>
        <end position="201"/>
    </location>
</feature>
<name>A0A3N4VFM7_9RHOB</name>
<sequence length="233" mass="26412">MTALKRVQIHFQNHPIALTFVLAGFLGLFTLVLHGYYSPDMPELLWFKVLLAVATVLLGLPFVEASYAVFSNDPRAGIRNPYFWLYAFNLGYFWSLLNVIWNLSGPESLTPLFIQWGLTGILFGIAMACLQRRTPLSKSDNWNFERFDRQKPWARVFPFLWPLLVIALIVGNLVDLKAGRTSMTQVLFIAIFMGTLVRPIAQKTSHPWSGHALITASPQITGVLIVVVLSYWQ</sequence>
<feature type="transmembrane region" description="Helical" evidence="1">
    <location>
        <begin position="152"/>
        <end position="171"/>
    </location>
</feature>